<dbReference type="RefSeq" id="XP_030877688.1">
    <property type="nucleotide sequence ID" value="XM_031021828.1"/>
</dbReference>
<feature type="compositionally biased region" description="Basic and acidic residues" evidence="1">
    <location>
        <begin position="33"/>
        <end position="42"/>
    </location>
</feature>
<dbReference type="KEGG" id="lww:115938306"/>
<accession>A0A7F8QBJ9</accession>
<keyword evidence="2" id="KW-1185">Reference proteome</keyword>
<dbReference type="AlphaFoldDB" id="A0A7F8QBJ9"/>
<evidence type="ECO:0000313" key="2">
    <source>
        <dbReference type="Proteomes" id="UP000245341"/>
    </source>
</evidence>
<reference evidence="3" key="1">
    <citation type="submission" date="2025-08" db="UniProtKB">
        <authorList>
            <consortium name="RefSeq"/>
        </authorList>
    </citation>
    <scope>IDENTIFICATION</scope>
    <source>
        <tissue evidence="3">Liver</tissue>
    </source>
</reference>
<proteinExistence type="predicted"/>
<evidence type="ECO:0000256" key="1">
    <source>
        <dbReference type="SAM" id="MobiDB-lite"/>
    </source>
</evidence>
<feature type="region of interest" description="Disordered" evidence="1">
    <location>
        <begin position="1"/>
        <end position="102"/>
    </location>
</feature>
<dbReference type="Proteomes" id="UP000245341">
    <property type="component" value="Unplaced"/>
</dbReference>
<sequence>MSDEEVEQVEEQYEEEEEAQEEACTPGAPPPAEVHEEVHEPEEVQEGTSPPPSTSLHISSPQPCSLPDSHHLPMGWGHGGKGWVWVQSSSWPPGAHPSGVWG</sequence>
<feature type="compositionally biased region" description="Polar residues" evidence="1">
    <location>
        <begin position="54"/>
        <end position="63"/>
    </location>
</feature>
<organism evidence="2 3">
    <name type="scientific">Leptonychotes weddellii</name>
    <name type="common">Weddell seal</name>
    <name type="synonym">Otaria weddellii</name>
    <dbReference type="NCBI Taxonomy" id="9713"/>
    <lineage>
        <taxon>Eukaryota</taxon>
        <taxon>Metazoa</taxon>
        <taxon>Chordata</taxon>
        <taxon>Craniata</taxon>
        <taxon>Vertebrata</taxon>
        <taxon>Euteleostomi</taxon>
        <taxon>Mammalia</taxon>
        <taxon>Eutheria</taxon>
        <taxon>Laurasiatheria</taxon>
        <taxon>Carnivora</taxon>
        <taxon>Caniformia</taxon>
        <taxon>Pinnipedia</taxon>
        <taxon>Phocidae</taxon>
        <taxon>Monachinae</taxon>
        <taxon>Lobodontini</taxon>
        <taxon>Leptonychotes</taxon>
    </lineage>
</organism>
<evidence type="ECO:0000313" key="3">
    <source>
        <dbReference type="RefSeq" id="XP_030877688.1"/>
    </source>
</evidence>
<gene>
    <name evidence="3" type="primary">LOC115938306</name>
</gene>
<protein>
    <submittedName>
        <fullName evidence="3">Troponin T, fast skeletal muscle-like isoform X1</fullName>
    </submittedName>
</protein>
<name>A0A7F8QBJ9_LEPWE</name>
<feature type="compositionally biased region" description="Acidic residues" evidence="1">
    <location>
        <begin position="1"/>
        <end position="21"/>
    </location>
</feature>
<dbReference type="GeneID" id="115938306"/>